<dbReference type="Gene3D" id="1.20.5.340">
    <property type="match status" value="1"/>
</dbReference>
<evidence type="ECO:0000259" key="1">
    <source>
        <dbReference type="Pfam" id="PF05658"/>
    </source>
</evidence>
<protein>
    <submittedName>
        <fullName evidence="3">Uncharacterized protein</fullName>
    </submittedName>
</protein>
<accession>A0A0G3XGP8</accession>
<evidence type="ECO:0000313" key="3">
    <source>
        <dbReference type="EMBL" id="AKM10705.1"/>
    </source>
</evidence>
<dbReference type="Gene3D" id="1.20.5.170">
    <property type="match status" value="4"/>
</dbReference>
<feature type="domain" description="Trimeric autotransporter adhesin YadA-like stalk" evidence="2">
    <location>
        <begin position="233"/>
        <end position="267"/>
    </location>
</feature>
<dbReference type="InterPro" id="IPR011049">
    <property type="entry name" value="Serralysin-like_metalloprot_C"/>
</dbReference>
<dbReference type="EMBL" id="CP011770">
    <property type="protein sequence ID" value="AKM10705.1"/>
    <property type="molecule type" value="Genomic_DNA"/>
</dbReference>
<dbReference type="Pfam" id="PF05662">
    <property type="entry name" value="YadA_stalk"/>
    <property type="match status" value="5"/>
</dbReference>
<organism evidence="3 4">
    <name type="scientific">Croceicoccus naphthovorans</name>
    <dbReference type="NCBI Taxonomy" id="1348774"/>
    <lineage>
        <taxon>Bacteria</taxon>
        <taxon>Pseudomonadati</taxon>
        <taxon>Pseudomonadota</taxon>
        <taxon>Alphaproteobacteria</taxon>
        <taxon>Sphingomonadales</taxon>
        <taxon>Erythrobacteraceae</taxon>
        <taxon>Croceicoccus</taxon>
    </lineage>
</organism>
<sequence>MYQSKTITRAIALASVGVGALCVSTNAQAQAIPAVDVCTGISLDPSAVTSIVGATVGPVESLESTVNAITSLGLLAPLLGLPDLNSDISTVLQDIADGEQISLTVLDSDGNVITDSDACYVTSDGYTLNQEGGISIGGNTITGLGANGQEASAAELDAIAFGNNAETTAGATNAIAIGSGAMVTAADSIALGGGSSATAENSVAIGTGSVASRGAEDGAAGEVSVGAVGSERKITNVAAGTEATDAANVGQVGAVQADVDALADSAVQYDDGTYASVTLQGASGTVVTNVADGAVNDTSTDAVNGSQLFATNETIADVDARVTVNETDIAALQDDAVMYDDASHDTITLDGVDGTTITNVADGTLDATSTDAVNGSQLFATNQNVQANTDAIDALDTRVTNVEGDIVDLGDRVTVTENNLAQLQDGAVFYDDASHDTITLDGVDGTTITNVADGALDATSTDAVNGSQLFATNQNVEANTDAIDDLDDRVTVNEGDILALDDRVTVNEGDISDLGDRVTVNEGDIVDIDNRVTVNEGDIADLQVQVANVPVGYVSDMDGMTPSAVPTQTAAFMGAAAGPVTVTNVAAATLNATSTDAVNGSQLYATNQQVAANTDAIAQNTADITNIQNNVAGSVVVAV</sequence>
<dbReference type="AlphaFoldDB" id="A0A0G3XGP8"/>
<evidence type="ECO:0000313" key="4">
    <source>
        <dbReference type="Proteomes" id="UP000035287"/>
    </source>
</evidence>
<keyword evidence="4" id="KW-1185">Reference proteome</keyword>
<feature type="domain" description="Trimeric autotransporter adhesin YadA-like stalk" evidence="2">
    <location>
        <begin position="287"/>
        <end position="316"/>
    </location>
</feature>
<dbReference type="Gene3D" id="2.150.10.10">
    <property type="entry name" value="Serralysin-like metalloprotease, C-terminal"/>
    <property type="match status" value="1"/>
</dbReference>
<dbReference type="Pfam" id="PF05658">
    <property type="entry name" value="YadA_head"/>
    <property type="match status" value="2"/>
</dbReference>
<dbReference type="KEGG" id="cna:AB433_13165"/>
<dbReference type="OrthoDB" id="1631723at2"/>
<reference evidence="3 4" key="1">
    <citation type="submission" date="2015-06" db="EMBL/GenBank/DDBJ databases">
        <authorList>
            <person name="Zeng Y."/>
            <person name="Huang Y."/>
        </authorList>
    </citation>
    <scope>NUCLEOTIDE SEQUENCE [LARGE SCALE GENOMIC DNA]</scope>
    <source>
        <strain evidence="3 4">PQ-2</strain>
    </source>
</reference>
<dbReference type="SUPFAM" id="SSF101967">
    <property type="entry name" value="Adhesin YadA, collagen-binding domain"/>
    <property type="match status" value="5"/>
</dbReference>
<feature type="domain" description="Trimeric autotransporter adhesin YadA-like stalk" evidence="2">
    <location>
        <begin position="357"/>
        <end position="394"/>
    </location>
</feature>
<dbReference type="InterPro" id="IPR008635">
    <property type="entry name" value="Coiled_stalk_dom"/>
</dbReference>
<dbReference type="Proteomes" id="UP000035287">
    <property type="component" value="Chromosome"/>
</dbReference>
<proteinExistence type="predicted"/>
<name>A0A0G3XGP8_9SPHN</name>
<gene>
    <name evidence="3" type="ORF">AB433_13165</name>
</gene>
<dbReference type="PATRIC" id="fig|1348774.3.peg.2767"/>
<dbReference type="GO" id="GO:0019867">
    <property type="term" value="C:outer membrane"/>
    <property type="evidence" value="ECO:0007669"/>
    <property type="project" value="InterPro"/>
</dbReference>
<feature type="domain" description="Trimeric autotransporter adhesin YadA-like stalk" evidence="2">
    <location>
        <begin position="448"/>
        <end position="487"/>
    </location>
</feature>
<feature type="domain" description="Trimeric autotransporter adhesin YadA-like stalk" evidence="2">
    <location>
        <begin position="582"/>
        <end position="624"/>
    </location>
</feature>
<dbReference type="InterPro" id="IPR008640">
    <property type="entry name" value="Adhesin_Head_dom"/>
</dbReference>
<dbReference type="RefSeq" id="WP_047821600.1">
    <property type="nucleotide sequence ID" value="NZ_CP011770.1"/>
</dbReference>
<feature type="domain" description="Trimeric autotransporter adhesin YadA-like head" evidence="1">
    <location>
        <begin position="185"/>
        <end position="209"/>
    </location>
</feature>
<feature type="domain" description="Trimeric autotransporter adhesin YadA-like head" evidence="1">
    <location>
        <begin position="157"/>
        <end position="181"/>
    </location>
</feature>
<evidence type="ECO:0000259" key="2">
    <source>
        <dbReference type="Pfam" id="PF05662"/>
    </source>
</evidence>